<reference evidence="1 2" key="1">
    <citation type="submission" date="2020-07" db="EMBL/GenBank/DDBJ databases">
        <title>non toxigenic Corynebacterium sp. nov from a clinical source.</title>
        <authorList>
            <person name="Bernier A.-M."/>
            <person name="Bernard K."/>
        </authorList>
    </citation>
    <scope>NUCLEOTIDE SEQUENCE [LARGE SCALE GENOMIC DNA]</scope>
    <source>
        <strain evidence="2">NML 93-0612</strain>
        <plasmid evidence="1 2">unnamed</plasmid>
    </source>
</reference>
<accession>A0A7G5FIX4</accession>
<protein>
    <submittedName>
        <fullName evidence="1">Uncharacterized protein</fullName>
    </submittedName>
</protein>
<proteinExistence type="predicted"/>
<organism evidence="1 2">
    <name type="scientific">Corynebacterium hindlerae</name>
    <dbReference type="NCBI Taxonomy" id="699041"/>
    <lineage>
        <taxon>Bacteria</taxon>
        <taxon>Bacillati</taxon>
        <taxon>Actinomycetota</taxon>
        <taxon>Actinomycetes</taxon>
        <taxon>Mycobacteriales</taxon>
        <taxon>Corynebacteriaceae</taxon>
        <taxon>Corynebacterium</taxon>
    </lineage>
</organism>
<evidence type="ECO:0000313" key="1">
    <source>
        <dbReference type="EMBL" id="QMV86565.1"/>
    </source>
</evidence>
<dbReference type="Proteomes" id="UP000515570">
    <property type="component" value="Plasmid unnamed"/>
</dbReference>
<evidence type="ECO:0000313" key="2">
    <source>
        <dbReference type="Proteomes" id="UP000515570"/>
    </source>
</evidence>
<keyword evidence="1" id="KW-0614">Plasmid</keyword>
<dbReference type="AlphaFoldDB" id="A0A7G5FIX4"/>
<name>A0A7G5FIX4_9CORY</name>
<dbReference type="RefSeq" id="WP_182387579.1">
    <property type="nucleotide sequence ID" value="NZ_CP059834.1"/>
</dbReference>
<geneLocation type="plasmid" evidence="1 2">
    <name>unnamed</name>
</geneLocation>
<keyword evidence="2" id="KW-1185">Reference proteome</keyword>
<dbReference type="EMBL" id="CP059834">
    <property type="protein sequence ID" value="QMV86565.1"/>
    <property type="molecule type" value="Genomic_DNA"/>
</dbReference>
<sequence>MDTKFIGQTAIEKVDDTTIKVLVNPCGAPMTDVFIDNVIPEPPTPRPSEKFGKGIRFESPKSEEFELTFSLDPNSPESLEIFTKDLGEINIFTVARGEDTRSFGVYGLFRF</sequence>
<gene>
    <name evidence="1" type="ORF">HW450_12945</name>
</gene>